<protein>
    <submittedName>
        <fullName evidence="3">IS1595 family transposase</fullName>
    </submittedName>
</protein>
<dbReference type="RefSeq" id="WP_107140040.1">
    <property type="nucleotide sequence ID" value="NZ_CP028324.1"/>
</dbReference>
<dbReference type="InterPro" id="IPR051354">
    <property type="entry name" value="Transposase_27_IS1"/>
</dbReference>
<dbReference type="OrthoDB" id="8964415at2"/>
<dbReference type="EMBL" id="CP028324">
    <property type="protein sequence ID" value="AVR94689.1"/>
    <property type="molecule type" value="Genomic_DNA"/>
</dbReference>
<dbReference type="SMART" id="SM01126">
    <property type="entry name" value="DDE_Tnp_IS1595"/>
    <property type="match status" value="1"/>
</dbReference>
<dbReference type="PANTHER" id="PTHR33293">
    <property type="entry name" value="INSERTION ELEMENT IS1 1 PROTEIN INSB-RELATED"/>
    <property type="match status" value="1"/>
</dbReference>
<keyword evidence="4" id="KW-1185">Reference proteome</keyword>
<dbReference type="InterPro" id="IPR024445">
    <property type="entry name" value="Tnp_ISXO2-like"/>
</dbReference>
<sequence>MDSRQFQAMQAQVRQMLVELTGKQVDELREMFDRCTSLADCLAIIEARGNRMQRCPHCQGERLYRHGVFYGLQRYRCRDCGASFNALTGTPLAFIRLREKWLPFLQCMLNSMTVRGAAQAIGIHRNTSFRWRHRFMMMAKDARALPLGGIVEADETYILESQKGSRNLTRPARRRGGTASHRGPGKEHDCILVACDRTGKASDFVTGRGPVTASQLQQCLPPVLAPGVLLATDGAIAYKAFARATGIHHRAVNVAAGERVVDELIHVQTVNSYHGRFKGWLRRFHGVASRYLPNYLGWRHALDGGRVPTPQHFLRAALFLLVI</sequence>
<organism evidence="3 4">
    <name type="scientific">Pseudoduganella armeniaca</name>
    <dbReference type="NCBI Taxonomy" id="2072590"/>
    <lineage>
        <taxon>Bacteria</taxon>
        <taxon>Pseudomonadati</taxon>
        <taxon>Pseudomonadota</taxon>
        <taxon>Betaproteobacteria</taxon>
        <taxon>Burkholderiales</taxon>
        <taxon>Oxalobacteraceae</taxon>
        <taxon>Telluria group</taxon>
        <taxon>Pseudoduganella</taxon>
    </lineage>
</organism>
<proteinExistence type="predicted"/>
<dbReference type="NCBIfam" id="NF033547">
    <property type="entry name" value="transpos_IS1595"/>
    <property type="match status" value="1"/>
</dbReference>
<name>A0A2R4C514_9BURK</name>
<gene>
    <name evidence="3" type="ORF">C9I28_02360</name>
</gene>
<evidence type="ECO:0000259" key="2">
    <source>
        <dbReference type="SMART" id="SM01126"/>
    </source>
</evidence>
<accession>A0A2R4C514</accession>
<dbReference type="AlphaFoldDB" id="A0A2R4C514"/>
<dbReference type="Proteomes" id="UP000240505">
    <property type="component" value="Chromosome"/>
</dbReference>
<dbReference type="PANTHER" id="PTHR33293:SF1">
    <property type="entry name" value="INSERTION ELEMENT IS1 1 PROTEIN INSB-RELATED"/>
    <property type="match status" value="1"/>
</dbReference>
<evidence type="ECO:0000256" key="1">
    <source>
        <dbReference type="SAM" id="MobiDB-lite"/>
    </source>
</evidence>
<feature type="domain" description="ISXO2-like transposase" evidence="2">
    <location>
        <begin position="146"/>
        <end position="301"/>
    </location>
</feature>
<feature type="region of interest" description="Disordered" evidence="1">
    <location>
        <begin position="164"/>
        <end position="185"/>
    </location>
</feature>
<dbReference type="KEGG" id="masz:C9I28_02360"/>
<evidence type="ECO:0000313" key="4">
    <source>
        <dbReference type="Proteomes" id="UP000240505"/>
    </source>
</evidence>
<reference evidence="3 4" key="1">
    <citation type="submission" date="2018-03" db="EMBL/GenBank/DDBJ databases">
        <title>Massilia armeniaca sp. nov., isolated from desert soil.</title>
        <authorList>
            <person name="Huang H."/>
            <person name="Ren M."/>
        </authorList>
    </citation>
    <scope>NUCLEOTIDE SEQUENCE [LARGE SCALE GENOMIC DNA]</scope>
    <source>
        <strain evidence="3 4">ZMN-3</strain>
    </source>
</reference>
<dbReference type="Pfam" id="PF12762">
    <property type="entry name" value="DDE_Tnp_IS1595"/>
    <property type="match status" value="1"/>
</dbReference>
<evidence type="ECO:0000313" key="3">
    <source>
        <dbReference type="EMBL" id="AVR94689.1"/>
    </source>
</evidence>